<dbReference type="SMART" id="SM00631">
    <property type="entry name" value="Zn_pept"/>
    <property type="match status" value="1"/>
</dbReference>
<dbReference type="GO" id="GO:0005615">
    <property type="term" value="C:extracellular space"/>
    <property type="evidence" value="ECO:0007669"/>
    <property type="project" value="TreeGrafter"/>
</dbReference>
<dbReference type="GeneID" id="106669957"/>
<dbReference type="KEGG" id="clec:106669957"/>
<dbReference type="InterPro" id="IPR008969">
    <property type="entry name" value="CarboxyPept-like_regulatory"/>
</dbReference>
<dbReference type="OrthoDB" id="10249045at2759"/>
<evidence type="ECO:0000256" key="1">
    <source>
        <dbReference type="ARBA" id="ARBA00005988"/>
    </source>
</evidence>
<reference evidence="6" key="1">
    <citation type="submission" date="2022-01" db="UniProtKB">
        <authorList>
            <consortium name="EnsemblMetazoa"/>
        </authorList>
    </citation>
    <scope>IDENTIFICATION</scope>
</reference>
<comment type="similarity">
    <text evidence="1 3">Belongs to the peptidase M14 family.</text>
</comment>
<accession>A0A8I6S3J9</accession>
<proteinExistence type="inferred from homology"/>
<dbReference type="AlphaFoldDB" id="A0A8I6S3J9"/>
<feature type="domain" description="Peptidase M14" evidence="5">
    <location>
        <begin position="23"/>
        <end position="312"/>
    </location>
</feature>
<dbReference type="Gene3D" id="2.60.40.1120">
    <property type="entry name" value="Carboxypeptidase-like, regulatory domain"/>
    <property type="match status" value="1"/>
</dbReference>
<dbReference type="PANTHER" id="PTHR11532">
    <property type="entry name" value="PROTEASE M14 CARBOXYPEPTIDASE"/>
    <property type="match status" value="1"/>
</dbReference>
<dbReference type="Pfam" id="PF13620">
    <property type="entry name" value="CarboxypepD_reg"/>
    <property type="match status" value="1"/>
</dbReference>
<comment type="caution">
    <text evidence="3">Lacks conserved residue(s) required for the propagation of feature annotation.</text>
</comment>
<keyword evidence="7" id="KW-1185">Reference proteome</keyword>
<dbReference type="PROSITE" id="PS52035">
    <property type="entry name" value="PEPTIDASE_M14"/>
    <property type="match status" value="1"/>
</dbReference>
<dbReference type="Pfam" id="PF00246">
    <property type="entry name" value="Peptidase_M14"/>
    <property type="match status" value="1"/>
</dbReference>
<dbReference type="GO" id="GO:0008270">
    <property type="term" value="F:zinc ion binding"/>
    <property type="evidence" value="ECO:0007669"/>
    <property type="project" value="InterPro"/>
</dbReference>
<evidence type="ECO:0000256" key="4">
    <source>
        <dbReference type="SAM" id="SignalP"/>
    </source>
</evidence>
<dbReference type="InterPro" id="IPR050753">
    <property type="entry name" value="Peptidase_M14_domain"/>
</dbReference>
<dbReference type="SUPFAM" id="SSF49464">
    <property type="entry name" value="Carboxypeptidase regulatory domain-like"/>
    <property type="match status" value="1"/>
</dbReference>
<feature type="chain" id="PRO_5035231325" description="Peptidase M14 domain-containing protein" evidence="4">
    <location>
        <begin position="20"/>
        <end position="476"/>
    </location>
</feature>
<dbReference type="CDD" id="cd11308">
    <property type="entry name" value="Peptidase_M14NE-CP-C_like"/>
    <property type="match status" value="1"/>
</dbReference>
<dbReference type="OMA" id="NIAISCC"/>
<dbReference type="GO" id="GO:0006518">
    <property type="term" value="P:peptide metabolic process"/>
    <property type="evidence" value="ECO:0007669"/>
    <property type="project" value="TreeGrafter"/>
</dbReference>
<dbReference type="Gene3D" id="3.40.630.10">
    <property type="entry name" value="Zn peptidases"/>
    <property type="match status" value="1"/>
</dbReference>
<dbReference type="PRINTS" id="PR00765">
    <property type="entry name" value="CRBOXYPTASEA"/>
</dbReference>
<evidence type="ECO:0000256" key="2">
    <source>
        <dbReference type="ARBA" id="ARBA00023180"/>
    </source>
</evidence>
<name>A0A8I6S3J9_CIMLE</name>
<evidence type="ECO:0000313" key="7">
    <source>
        <dbReference type="Proteomes" id="UP000494040"/>
    </source>
</evidence>
<dbReference type="InterPro" id="IPR000834">
    <property type="entry name" value="Peptidase_M14"/>
</dbReference>
<keyword evidence="4" id="KW-0732">Signal</keyword>
<sequence>MRSAFLLVIWASLLQNISSSVQNYHNYSEICDKLDYLAKKYYNAKLYSIGTSSKGKALQVLKIGSNSDDIPLIPDIKLIGGLHGNVPIGTEILIKLSEHLLENYGINEEITKIVDSVNIHILPSLNPDGFELAKEGLCQEGPGRGNANGADLNRNFPSVRLQASGEHQPETIAVMQWMLEQHFMLSLTLNGGALVATYPYDMGKNNNSKRPHAHLTEDDEEFKHLARKYVREHPYMADRSSCPYNPNTFDRGIVNGAQWIPLKGTMQDYNYDFHGCLELNIAISCCKYPHPQNIEKLWKDNKRALIEFIKESYRGVRGIVTHDSKPVMDATVTIISRSMEYKTTSKGEYWRYLLPGKYYLKVEKNGFKTVTSSIVIPKQEGYLVRNIELKDKEVDDSDVLAQYEYSEEEFVNPVKKFSEKKFFEVLFTNDLNTLEQADEFNFNPDIDIDSGFKTTASISIIVSILIALMQNFDFLL</sequence>
<dbReference type="EnsemblMetazoa" id="XM_014399883.2">
    <property type="protein sequence ID" value="XP_014255369.1"/>
    <property type="gene ID" value="LOC106669957"/>
</dbReference>
<dbReference type="GO" id="GO:0016485">
    <property type="term" value="P:protein processing"/>
    <property type="evidence" value="ECO:0007669"/>
    <property type="project" value="TreeGrafter"/>
</dbReference>
<feature type="signal peptide" evidence="4">
    <location>
        <begin position="1"/>
        <end position="19"/>
    </location>
</feature>
<evidence type="ECO:0000256" key="3">
    <source>
        <dbReference type="PROSITE-ProRule" id="PRU01379"/>
    </source>
</evidence>
<keyword evidence="2" id="KW-0325">Glycoprotein</keyword>
<dbReference type="GO" id="GO:0004181">
    <property type="term" value="F:metallocarboxypeptidase activity"/>
    <property type="evidence" value="ECO:0007669"/>
    <property type="project" value="InterPro"/>
</dbReference>
<dbReference type="SUPFAM" id="SSF53187">
    <property type="entry name" value="Zn-dependent exopeptidases"/>
    <property type="match status" value="1"/>
</dbReference>
<organism evidence="6 7">
    <name type="scientific">Cimex lectularius</name>
    <name type="common">Bed bug</name>
    <name type="synonym">Acanthia lectularia</name>
    <dbReference type="NCBI Taxonomy" id="79782"/>
    <lineage>
        <taxon>Eukaryota</taxon>
        <taxon>Metazoa</taxon>
        <taxon>Ecdysozoa</taxon>
        <taxon>Arthropoda</taxon>
        <taxon>Hexapoda</taxon>
        <taxon>Insecta</taxon>
        <taxon>Pterygota</taxon>
        <taxon>Neoptera</taxon>
        <taxon>Paraneoptera</taxon>
        <taxon>Hemiptera</taxon>
        <taxon>Heteroptera</taxon>
        <taxon>Panheteroptera</taxon>
        <taxon>Cimicomorpha</taxon>
        <taxon>Cimicidae</taxon>
        <taxon>Cimex</taxon>
    </lineage>
</organism>
<dbReference type="PANTHER" id="PTHR11532:SF84">
    <property type="entry name" value="CARBOXYPEPTIDASE M"/>
    <property type="match status" value="1"/>
</dbReference>
<dbReference type="RefSeq" id="XP_014255369.1">
    <property type="nucleotide sequence ID" value="XM_014399883.2"/>
</dbReference>
<evidence type="ECO:0000259" key="5">
    <source>
        <dbReference type="PROSITE" id="PS52035"/>
    </source>
</evidence>
<evidence type="ECO:0000313" key="6">
    <source>
        <dbReference type="EnsemblMetazoa" id="XP_014255369.1"/>
    </source>
</evidence>
<protein>
    <recommendedName>
        <fullName evidence="5">Peptidase M14 domain-containing protein</fullName>
    </recommendedName>
</protein>
<dbReference type="Proteomes" id="UP000494040">
    <property type="component" value="Unassembled WGS sequence"/>
</dbReference>